<dbReference type="Pfam" id="PF19266">
    <property type="entry name" value="CIS_tube"/>
    <property type="match status" value="1"/>
</dbReference>
<dbReference type="RefSeq" id="WP_044903574.1">
    <property type="nucleotide sequence ID" value="NZ_JQIF01000007.1"/>
</dbReference>
<evidence type="ECO:0000313" key="4">
    <source>
        <dbReference type="Proteomes" id="UP000030008"/>
    </source>
</evidence>
<dbReference type="InterPro" id="IPR045361">
    <property type="entry name" value="CIS_tube_prot_N"/>
</dbReference>
<feature type="region of interest" description="Disordered" evidence="1">
    <location>
        <begin position="1"/>
        <end position="22"/>
    </location>
</feature>
<evidence type="ECO:0000256" key="1">
    <source>
        <dbReference type="SAM" id="MobiDB-lite"/>
    </source>
</evidence>
<dbReference type="Proteomes" id="UP000030008">
    <property type="component" value="Unassembled WGS sequence"/>
</dbReference>
<comment type="caution">
    <text evidence="3">The sequence shown here is derived from an EMBL/GenBank/DDBJ whole genome shotgun (WGS) entry which is preliminary data.</text>
</comment>
<name>A0A099ICH7_CLOIN</name>
<feature type="domain" description="Contractile injection system tube protein N-terminal" evidence="2">
    <location>
        <begin position="2"/>
        <end position="149"/>
    </location>
</feature>
<evidence type="ECO:0000313" key="3">
    <source>
        <dbReference type="EMBL" id="KGJ54852.1"/>
    </source>
</evidence>
<gene>
    <name evidence="3" type="ORF">CIAN88_01525</name>
</gene>
<protein>
    <recommendedName>
        <fullName evidence="2">Contractile injection system tube protein N-terminal domain-containing protein</fullName>
    </recommendedName>
</protein>
<sequence length="200" mass="22692">MLTKAKLSNVDDSGKPGSNSFHVQFNPNEIAISEAVASLYDMEKGTGDPHVNPVETKKDKQVLHLSTTLFYNTFTSLSQKSYEDVRSYIRKLYPYTNVGVETKENLKKICFTWSSICVIGILEKIDVRYMMFSPSGVPVRAEVSISIAGEYYGEQIAEAEPKENGELMEHTSFLESMRSFKESDDWKQIARKQNVKKARL</sequence>
<dbReference type="AlphaFoldDB" id="A0A099ICH7"/>
<organism evidence="3 4">
    <name type="scientific">Clostridium innocuum</name>
    <dbReference type="NCBI Taxonomy" id="1522"/>
    <lineage>
        <taxon>Bacteria</taxon>
        <taxon>Bacillati</taxon>
        <taxon>Bacillota</taxon>
        <taxon>Clostridia</taxon>
        <taxon>Eubacteriales</taxon>
        <taxon>Clostridiaceae</taxon>
        <taxon>Clostridium</taxon>
    </lineage>
</organism>
<evidence type="ECO:0000259" key="2">
    <source>
        <dbReference type="Pfam" id="PF19266"/>
    </source>
</evidence>
<accession>A0A099ICH7</accession>
<proteinExistence type="predicted"/>
<dbReference type="EMBL" id="JQIF01000007">
    <property type="protein sequence ID" value="KGJ54852.1"/>
    <property type="molecule type" value="Genomic_DNA"/>
</dbReference>
<reference evidence="3 4" key="1">
    <citation type="submission" date="2014-08" db="EMBL/GenBank/DDBJ databases">
        <title>Clostridium innocuum, an unnegligible vancomycin-resistant pathogen causing extra-intestinal infections.</title>
        <authorList>
            <person name="Feng Y."/>
            <person name="Chiu C.-H."/>
        </authorList>
    </citation>
    <scope>NUCLEOTIDE SEQUENCE [LARGE SCALE GENOMIC DNA]</scope>
    <source>
        <strain evidence="3 4">AN88</strain>
    </source>
</reference>